<gene>
    <name evidence="3" type="ORF">PtA15_13A436</name>
</gene>
<dbReference type="PANTHER" id="PTHR48050:SF25">
    <property type="entry name" value="STEROL 3-BETA-GLUCOSYLTRANSFERASE"/>
    <property type="match status" value="1"/>
</dbReference>
<dbReference type="InterPro" id="IPR050426">
    <property type="entry name" value="Glycosyltransferase_28"/>
</dbReference>
<dbReference type="PANTHER" id="PTHR48050">
    <property type="entry name" value="STEROL 3-BETA-GLUCOSYLTRANSFERASE"/>
    <property type="match status" value="1"/>
</dbReference>
<keyword evidence="1" id="KW-0808">Transferase</keyword>
<name>A0ABY7D0T4_9BASI</name>
<protein>
    <recommendedName>
        <fullName evidence="2">Erythromycin biosynthesis protein CIII-like C-terminal domain-containing protein</fullName>
    </recommendedName>
</protein>
<evidence type="ECO:0000256" key="1">
    <source>
        <dbReference type="ARBA" id="ARBA00022679"/>
    </source>
</evidence>
<evidence type="ECO:0000259" key="2">
    <source>
        <dbReference type="Pfam" id="PF06722"/>
    </source>
</evidence>
<evidence type="ECO:0000313" key="3">
    <source>
        <dbReference type="EMBL" id="WAQ91036.1"/>
    </source>
</evidence>
<dbReference type="Gene3D" id="3.40.50.2000">
    <property type="entry name" value="Glycogen Phosphorylase B"/>
    <property type="match status" value="1"/>
</dbReference>
<sequence length="287" mass="31300">MAEPMVDGYWYVKPEEREANAEEVRIQKAIEKAKEKHKKIVYIGFGSIIVPDPKEMTDAIIGAVQDSNVFAIISGGWTAGAAEGAVKGATEGATRGATKVTTEGPTEAAKEVFKQAENDEEDSAYMQREIRKLSGSMLYVDSVAHDWLFPQISAALHHGGAGTTAASIRAGIPTLIKPFFGDQTFWAQRVEELCVGAHVKRLERKDISAALIDATSEKHTMGKEARALGLKVSSEDGVGEAIKIIFEENFMNAATSVIKETRKSKLKKEPPAQEKVSIHEIFIKDPE</sequence>
<dbReference type="GeneID" id="77803529"/>
<proteinExistence type="predicted"/>
<dbReference type="Pfam" id="PF06722">
    <property type="entry name" value="EryCIII-like_C"/>
    <property type="match status" value="1"/>
</dbReference>
<reference evidence="3" key="1">
    <citation type="submission" date="2022-10" db="EMBL/GenBank/DDBJ databases">
        <title>Puccinia triticina Genome sequencing and assembly.</title>
        <authorList>
            <person name="Li C."/>
        </authorList>
    </citation>
    <scope>NUCLEOTIDE SEQUENCE</scope>
    <source>
        <strain evidence="3">Pt15</strain>
    </source>
</reference>
<dbReference type="EMBL" id="CP110433">
    <property type="protein sequence ID" value="WAQ91036.1"/>
    <property type="molecule type" value="Genomic_DNA"/>
</dbReference>
<dbReference type="CDD" id="cd03784">
    <property type="entry name" value="GT1_Gtf-like"/>
    <property type="match status" value="1"/>
</dbReference>
<dbReference type="InterPro" id="IPR002213">
    <property type="entry name" value="UDP_glucos_trans"/>
</dbReference>
<dbReference type="SUPFAM" id="SSF53756">
    <property type="entry name" value="UDP-Glycosyltransferase/glycogen phosphorylase"/>
    <property type="match status" value="1"/>
</dbReference>
<dbReference type="InterPro" id="IPR010610">
    <property type="entry name" value="EryCIII-like_C"/>
</dbReference>
<dbReference type="Proteomes" id="UP001164743">
    <property type="component" value="Chromosome 13A"/>
</dbReference>
<keyword evidence="4" id="KW-1185">Reference proteome</keyword>
<accession>A0ABY7D0T4</accession>
<feature type="domain" description="Erythromycin biosynthesis protein CIII-like C-terminal" evidence="2">
    <location>
        <begin position="127"/>
        <end position="214"/>
    </location>
</feature>
<evidence type="ECO:0000313" key="4">
    <source>
        <dbReference type="Proteomes" id="UP001164743"/>
    </source>
</evidence>
<dbReference type="RefSeq" id="XP_053026591.1">
    <property type="nucleotide sequence ID" value="XM_053162634.1"/>
</dbReference>
<organism evidence="3 4">
    <name type="scientific">Puccinia triticina</name>
    <dbReference type="NCBI Taxonomy" id="208348"/>
    <lineage>
        <taxon>Eukaryota</taxon>
        <taxon>Fungi</taxon>
        <taxon>Dikarya</taxon>
        <taxon>Basidiomycota</taxon>
        <taxon>Pucciniomycotina</taxon>
        <taxon>Pucciniomycetes</taxon>
        <taxon>Pucciniales</taxon>
        <taxon>Pucciniaceae</taxon>
        <taxon>Puccinia</taxon>
    </lineage>
</organism>